<feature type="transmembrane region" description="Helical" evidence="1">
    <location>
        <begin position="40"/>
        <end position="57"/>
    </location>
</feature>
<keyword evidence="1" id="KW-1133">Transmembrane helix</keyword>
<feature type="transmembrane region" description="Helical" evidence="1">
    <location>
        <begin position="97"/>
        <end position="114"/>
    </location>
</feature>
<keyword evidence="3" id="KW-1185">Reference proteome</keyword>
<name>A0ABT8CDK3_9BACT</name>
<proteinExistence type="predicted"/>
<dbReference type="Proteomes" id="UP001236663">
    <property type="component" value="Unassembled WGS sequence"/>
</dbReference>
<comment type="caution">
    <text evidence="2">The sequence shown here is derived from an EMBL/GenBank/DDBJ whole genome shotgun (WGS) entry which is preliminary data.</text>
</comment>
<evidence type="ECO:0000313" key="2">
    <source>
        <dbReference type="EMBL" id="MDN3689638.1"/>
    </source>
</evidence>
<feature type="transmembrane region" description="Helical" evidence="1">
    <location>
        <begin position="64"/>
        <end position="85"/>
    </location>
</feature>
<reference evidence="3" key="1">
    <citation type="journal article" date="2019" name="Int. J. Syst. Evol. Microbiol.">
        <title>The Global Catalogue of Microorganisms (GCM) 10K type strain sequencing project: providing services to taxonomists for standard genome sequencing and annotation.</title>
        <authorList>
            <consortium name="The Broad Institute Genomics Platform"/>
            <consortium name="The Broad Institute Genome Sequencing Center for Infectious Disease"/>
            <person name="Wu L."/>
            <person name="Ma J."/>
        </authorList>
    </citation>
    <scope>NUCLEOTIDE SEQUENCE [LARGE SCALE GENOMIC DNA]</scope>
    <source>
        <strain evidence="3">CECT 7706</strain>
    </source>
</reference>
<protein>
    <submittedName>
        <fullName evidence="2">Magnesium citrate secondary transporter</fullName>
    </submittedName>
</protein>
<evidence type="ECO:0000313" key="3">
    <source>
        <dbReference type="Proteomes" id="UP001236663"/>
    </source>
</evidence>
<sequence length="119" mass="14495">MPVYKNPYFLLPVLLFWVNQYLERIERVYLPFIHGYWDDLLAMPVILGLTLQFYQWIHPLKAQLVFTIVQVLAGWLYVSLIFEYLLPRWSDRYIADLWDVCCYLVGSVYFYFLINRKEN</sequence>
<dbReference type="EMBL" id="JAUFQS010000041">
    <property type="protein sequence ID" value="MDN3689638.1"/>
    <property type="molecule type" value="Genomic_DNA"/>
</dbReference>
<dbReference type="RefSeq" id="WP_163385376.1">
    <property type="nucleotide sequence ID" value="NZ_JAUFQS010000041.1"/>
</dbReference>
<gene>
    <name evidence="2" type="ORF">QWZ15_17570</name>
</gene>
<accession>A0ABT8CDK3</accession>
<keyword evidence="1" id="KW-0812">Transmembrane</keyword>
<organism evidence="2 3">
    <name type="scientific">Cyclobacterium jeungdonense</name>
    <dbReference type="NCBI Taxonomy" id="708087"/>
    <lineage>
        <taxon>Bacteria</taxon>
        <taxon>Pseudomonadati</taxon>
        <taxon>Bacteroidota</taxon>
        <taxon>Cytophagia</taxon>
        <taxon>Cytophagales</taxon>
        <taxon>Cyclobacteriaceae</taxon>
        <taxon>Cyclobacterium</taxon>
    </lineage>
</organism>
<evidence type="ECO:0000256" key="1">
    <source>
        <dbReference type="SAM" id="Phobius"/>
    </source>
</evidence>
<keyword evidence="1" id="KW-0472">Membrane</keyword>